<evidence type="ECO:0000313" key="3">
    <source>
        <dbReference type="EMBL" id="GJN06389.1"/>
    </source>
</evidence>
<reference evidence="3" key="1">
    <citation type="journal article" date="2018" name="DNA Res.">
        <title>Multiple hybrid de novo genome assembly of finger millet, an orphan allotetraploid crop.</title>
        <authorList>
            <person name="Hatakeyama M."/>
            <person name="Aluri S."/>
            <person name="Balachadran M.T."/>
            <person name="Sivarajan S.R."/>
            <person name="Patrignani A."/>
            <person name="Gruter S."/>
            <person name="Poveda L."/>
            <person name="Shimizu-Inatsugi R."/>
            <person name="Baeten J."/>
            <person name="Francoijs K.J."/>
            <person name="Nataraja K.N."/>
            <person name="Reddy Y.A.N."/>
            <person name="Phadnis S."/>
            <person name="Ravikumar R.L."/>
            <person name="Schlapbach R."/>
            <person name="Sreeman S.M."/>
            <person name="Shimizu K.K."/>
        </authorList>
    </citation>
    <scope>NUCLEOTIDE SEQUENCE</scope>
</reference>
<evidence type="ECO:0000313" key="4">
    <source>
        <dbReference type="Proteomes" id="UP001054889"/>
    </source>
</evidence>
<dbReference type="InterPro" id="IPR036322">
    <property type="entry name" value="WD40_repeat_dom_sf"/>
</dbReference>
<dbReference type="PANTHER" id="PTHR45296:SF1">
    <property type="entry name" value="TRANSDUCIN_WD40 REPEAT-LIKE SUPERFAMILY PROTEIN"/>
    <property type="match status" value="1"/>
</dbReference>
<dbReference type="PROSITE" id="PS50294">
    <property type="entry name" value="WD_REPEATS_REGION"/>
    <property type="match status" value="1"/>
</dbReference>
<proteinExistence type="predicted"/>
<keyword evidence="4" id="KW-1185">Reference proteome</keyword>
<feature type="region of interest" description="Disordered" evidence="2">
    <location>
        <begin position="486"/>
        <end position="538"/>
    </location>
</feature>
<dbReference type="InterPro" id="IPR015943">
    <property type="entry name" value="WD40/YVTN_repeat-like_dom_sf"/>
</dbReference>
<dbReference type="SUPFAM" id="SSF50978">
    <property type="entry name" value="WD40 repeat-like"/>
    <property type="match status" value="1"/>
</dbReference>
<comment type="caution">
    <text evidence="3">The sequence shown here is derived from an EMBL/GenBank/DDBJ whole genome shotgun (WGS) entry which is preliminary data.</text>
</comment>
<feature type="region of interest" description="Disordered" evidence="2">
    <location>
        <begin position="1"/>
        <end position="25"/>
    </location>
</feature>
<dbReference type="EMBL" id="BQKI01000012">
    <property type="protein sequence ID" value="GJN06389.1"/>
    <property type="molecule type" value="Genomic_DNA"/>
</dbReference>
<dbReference type="InterPro" id="IPR001680">
    <property type="entry name" value="WD40_rpt"/>
</dbReference>
<evidence type="ECO:0000256" key="1">
    <source>
        <dbReference type="PROSITE-ProRule" id="PRU00221"/>
    </source>
</evidence>
<name>A0AAV5D5X0_ELECO</name>
<feature type="repeat" description="WD" evidence="1">
    <location>
        <begin position="296"/>
        <end position="331"/>
    </location>
</feature>
<feature type="compositionally biased region" description="Basic and acidic residues" evidence="2">
    <location>
        <begin position="497"/>
        <end position="509"/>
    </location>
</feature>
<keyword evidence="1" id="KW-0853">WD repeat</keyword>
<dbReference type="Proteomes" id="UP001054889">
    <property type="component" value="Unassembled WGS sequence"/>
</dbReference>
<evidence type="ECO:0008006" key="5">
    <source>
        <dbReference type="Google" id="ProtNLM"/>
    </source>
</evidence>
<protein>
    <recommendedName>
        <fullName evidence="5">Transducin/WD40 repeat-like superfamily protein</fullName>
    </recommendedName>
</protein>
<sequence length="570" mass="62210">MSETEAAAPAPGAEPSTVQKPRRLRGHKKGAVTCCIASSARPGVVASSGEDGCLCWFDLRTKDVLLTIEASNKPISSVCFKPGNEDFVYVAAESEILSFDIRMAPQSKPLETYNYNRDEINQIAVSSKGFLAAADDSGDVKVLKLLNRHLQLRTIHSLEAMDSDTFYLAVITGGLDSKLIAWDFSKGRMLFSIDYGSPDFQNGSSSSSAGQCFNPAFVHSVAVSEESTLGGLHKVCAVARGDGAVDVVDLEYELASVKSKGHSRAAGSGMGSKGTDHGDGSSNHSQVKRIHLDYAIGGHTAAVSCVTFSAFGEKGKFLVSGGNDASVKLWDWSKGFSSEPDSNSELVLDIDVKKKVKTGWNEWTGLKQQTTKLSPSEDRKSSSVLWWSKKRKWEACSSRITKSLQILCEGPHTQDHFHFTEVMYITFSLARCLLLCPPWQSFSRSLGTDIIRSDANGVASPRAVRKHSKEELIAFFRDIQTSIANSLPKTSRRTGKRSSDPFEEVENRKQSYGISEGDGGSDDVTEERRKKTSLDDMTVAELRELAKASRMRGYSKLKKGQLIDRLKGVS</sequence>
<evidence type="ECO:0000256" key="2">
    <source>
        <dbReference type="SAM" id="MobiDB-lite"/>
    </source>
</evidence>
<feature type="region of interest" description="Disordered" evidence="2">
    <location>
        <begin position="262"/>
        <end position="284"/>
    </location>
</feature>
<dbReference type="PROSITE" id="PS50082">
    <property type="entry name" value="WD_REPEATS_2"/>
    <property type="match status" value="1"/>
</dbReference>
<accession>A0AAV5D5X0</accession>
<dbReference type="SMART" id="SM00320">
    <property type="entry name" value="WD40"/>
    <property type="match status" value="5"/>
</dbReference>
<dbReference type="PANTHER" id="PTHR45296">
    <property type="entry name" value="TRANSDUCIN/WD40 REPEAT-LIKE SUPERFAMILY PROTEIN"/>
    <property type="match status" value="1"/>
</dbReference>
<dbReference type="AlphaFoldDB" id="A0AAV5D5X0"/>
<reference evidence="3" key="2">
    <citation type="submission" date="2021-12" db="EMBL/GenBank/DDBJ databases">
        <title>Resequencing data analysis of finger millet.</title>
        <authorList>
            <person name="Hatakeyama M."/>
            <person name="Aluri S."/>
            <person name="Balachadran M.T."/>
            <person name="Sivarajan S.R."/>
            <person name="Poveda L."/>
            <person name="Shimizu-Inatsugi R."/>
            <person name="Schlapbach R."/>
            <person name="Sreeman S.M."/>
            <person name="Shimizu K.K."/>
        </authorList>
    </citation>
    <scope>NUCLEOTIDE SEQUENCE</scope>
</reference>
<feature type="compositionally biased region" description="Low complexity" evidence="2">
    <location>
        <begin position="1"/>
        <end position="15"/>
    </location>
</feature>
<gene>
    <name evidence="3" type="primary">ga24116</name>
    <name evidence="3" type="ORF">PR202_ga24116</name>
</gene>
<dbReference type="Gene3D" id="2.130.10.10">
    <property type="entry name" value="YVTN repeat-like/Quinoprotein amine dehydrogenase"/>
    <property type="match status" value="2"/>
</dbReference>
<dbReference type="Pfam" id="PF00400">
    <property type="entry name" value="WD40"/>
    <property type="match status" value="2"/>
</dbReference>
<organism evidence="3 4">
    <name type="scientific">Eleusine coracana subsp. coracana</name>
    <dbReference type="NCBI Taxonomy" id="191504"/>
    <lineage>
        <taxon>Eukaryota</taxon>
        <taxon>Viridiplantae</taxon>
        <taxon>Streptophyta</taxon>
        <taxon>Embryophyta</taxon>
        <taxon>Tracheophyta</taxon>
        <taxon>Spermatophyta</taxon>
        <taxon>Magnoliopsida</taxon>
        <taxon>Liliopsida</taxon>
        <taxon>Poales</taxon>
        <taxon>Poaceae</taxon>
        <taxon>PACMAD clade</taxon>
        <taxon>Chloridoideae</taxon>
        <taxon>Cynodonteae</taxon>
        <taxon>Eleusininae</taxon>
        <taxon>Eleusine</taxon>
    </lineage>
</organism>